<organism evidence="1 2">
    <name type="scientific">Gossypium arboreum</name>
    <name type="common">Tree cotton</name>
    <name type="synonym">Gossypium nanking</name>
    <dbReference type="NCBI Taxonomy" id="29729"/>
    <lineage>
        <taxon>Eukaryota</taxon>
        <taxon>Viridiplantae</taxon>
        <taxon>Streptophyta</taxon>
        <taxon>Embryophyta</taxon>
        <taxon>Tracheophyta</taxon>
        <taxon>Spermatophyta</taxon>
        <taxon>Magnoliopsida</taxon>
        <taxon>eudicotyledons</taxon>
        <taxon>Gunneridae</taxon>
        <taxon>Pentapetalae</taxon>
        <taxon>rosids</taxon>
        <taxon>malvids</taxon>
        <taxon>Malvales</taxon>
        <taxon>Malvaceae</taxon>
        <taxon>Malvoideae</taxon>
        <taxon>Gossypium</taxon>
    </lineage>
</organism>
<evidence type="ECO:0000313" key="1">
    <source>
        <dbReference type="EMBL" id="KHG00763.1"/>
    </source>
</evidence>
<keyword evidence="2" id="KW-1185">Reference proteome</keyword>
<proteinExistence type="predicted"/>
<reference evidence="2" key="1">
    <citation type="submission" date="2014-09" db="EMBL/GenBank/DDBJ databases">
        <authorList>
            <person name="Mudge J."/>
            <person name="Ramaraj T."/>
            <person name="Lindquist I.E."/>
            <person name="Bharti A.K."/>
            <person name="Sundararajan A."/>
            <person name="Cameron C.T."/>
            <person name="Woodward J.E."/>
            <person name="May G.D."/>
            <person name="Brubaker C."/>
            <person name="Broadhvest J."/>
            <person name="Wilkins T.A."/>
        </authorList>
    </citation>
    <scope>NUCLEOTIDE SEQUENCE</scope>
    <source>
        <strain evidence="2">cv. AKA8401</strain>
    </source>
</reference>
<evidence type="ECO:0000313" key="2">
    <source>
        <dbReference type="Proteomes" id="UP000032142"/>
    </source>
</evidence>
<sequence length="22" mass="2545">MPDFDLFSNNTETTNHLRFASS</sequence>
<protein>
    <submittedName>
        <fullName evidence="1">Uncharacterized protein</fullName>
    </submittedName>
</protein>
<accession>A0A0B0MF67</accession>
<dbReference type="Proteomes" id="UP000032142">
    <property type="component" value="Unassembled WGS sequence"/>
</dbReference>
<comment type="caution">
    <text evidence="1">The sequence shown here is derived from an EMBL/GenBank/DDBJ whole genome shotgun (WGS) entry which is preliminary data.</text>
</comment>
<name>A0A0B0MF67_GOSAR</name>
<dbReference type="AlphaFoldDB" id="A0A0B0MF67"/>
<dbReference type="EMBL" id="JRRC01149101">
    <property type="protein sequence ID" value="KHG00763.1"/>
    <property type="molecule type" value="Genomic_DNA"/>
</dbReference>
<gene>
    <name evidence="1" type="ORF">F383_39100</name>
</gene>